<keyword evidence="2" id="KW-0547">Nucleotide-binding</keyword>
<gene>
    <name evidence="5" type="ORF">EOD41_13805</name>
</gene>
<reference evidence="5 6" key="1">
    <citation type="submission" date="2019-01" db="EMBL/GenBank/DDBJ databases">
        <authorList>
            <person name="Chen W.-M."/>
        </authorList>
    </citation>
    <scope>NUCLEOTIDE SEQUENCE [LARGE SCALE GENOMIC DNA]</scope>
    <source>
        <strain evidence="5 6">YBJ-36</strain>
    </source>
</reference>
<evidence type="ECO:0000313" key="5">
    <source>
        <dbReference type="EMBL" id="RVU00034.1"/>
    </source>
</evidence>
<accession>A0A437MQV6</accession>
<name>A0A437MQV6_9SPHI</name>
<evidence type="ECO:0000256" key="1">
    <source>
        <dbReference type="ARBA" id="ARBA00022448"/>
    </source>
</evidence>
<dbReference type="AlphaFoldDB" id="A0A437MQV6"/>
<evidence type="ECO:0000313" key="6">
    <source>
        <dbReference type="Proteomes" id="UP000282759"/>
    </source>
</evidence>
<protein>
    <submittedName>
        <fullName evidence="5">ABC transporter ATP-binding protein</fullName>
    </submittedName>
</protein>
<dbReference type="OrthoDB" id="9802264at2"/>
<dbReference type="InterPro" id="IPR017871">
    <property type="entry name" value="ABC_transporter-like_CS"/>
</dbReference>
<dbReference type="EMBL" id="SACK01000006">
    <property type="protein sequence ID" value="RVU00034.1"/>
    <property type="molecule type" value="Genomic_DNA"/>
</dbReference>
<dbReference type="PROSITE" id="PS50893">
    <property type="entry name" value="ABC_TRANSPORTER_2"/>
    <property type="match status" value="1"/>
</dbReference>
<dbReference type="PANTHER" id="PTHR42781:SF4">
    <property type="entry name" value="SPERMIDINE_PUTRESCINE IMPORT ATP-BINDING PROTEIN POTA"/>
    <property type="match status" value="1"/>
</dbReference>
<keyword evidence="3 5" id="KW-0067">ATP-binding</keyword>
<dbReference type="SMART" id="SM00382">
    <property type="entry name" value="AAA"/>
    <property type="match status" value="1"/>
</dbReference>
<dbReference type="Proteomes" id="UP000282759">
    <property type="component" value="Unassembled WGS sequence"/>
</dbReference>
<keyword evidence="1" id="KW-0813">Transport</keyword>
<sequence length="333" mass="36949">MTEKPFLQAVGISRVFTGTHHEGGVKDITLNIIPGKITAIIGTSGSGKTTLLKLLFGLLSPEKGKVLFEGERIWGPEEKLIPGHDAMKMVTQHTDDLNLFAKVWDNIAVLLPNTDIATKQARTEEVLRQLNMLHLADKRVFDLSGGEKQRVAIARAIATRPRVLLLDEPFNQVDASFREGLQQDIRQIVADTGLTVIMVSHDPAEVLSMADELIVLKDGKVLETGSPKQLYQNPANLYTAQLLTNCNVLSKADAKLLGIHAKKETVVIYPHYIDVSGGWALNRWVVKNILFKGFYEELVLDHDGITARAFNKEQGKFKAGDKVTLKAWGYLEY</sequence>
<dbReference type="GO" id="GO:0016887">
    <property type="term" value="F:ATP hydrolysis activity"/>
    <property type="evidence" value="ECO:0007669"/>
    <property type="project" value="InterPro"/>
</dbReference>
<evidence type="ECO:0000259" key="4">
    <source>
        <dbReference type="PROSITE" id="PS50893"/>
    </source>
</evidence>
<dbReference type="Pfam" id="PF00005">
    <property type="entry name" value="ABC_tran"/>
    <property type="match status" value="1"/>
</dbReference>
<evidence type="ECO:0000256" key="3">
    <source>
        <dbReference type="ARBA" id="ARBA00022840"/>
    </source>
</evidence>
<dbReference type="PROSITE" id="PS00211">
    <property type="entry name" value="ABC_TRANSPORTER_1"/>
    <property type="match status" value="1"/>
</dbReference>
<dbReference type="Gene3D" id="3.40.50.300">
    <property type="entry name" value="P-loop containing nucleotide triphosphate hydrolases"/>
    <property type="match status" value="1"/>
</dbReference>
<dbReference type="InterPro" id="IPR050093">
    <property type="entry name" value="ABC_SmlMolc_Importer"/>
</dbReference>
<dbReference type="InterPro" id="IPR003593">
    <property type="entry name" value="AAA+_ATPase"/>
</dbReference>
<dbReference type="SUPFAM" id="SSF52540">
    <property type="entry name" value="P-loop containing nucleoside triphosphate hydrolases"/>
    <property type="match status" value="1"/>
</dbReference>
<organism evidence="5 6">
    <name type="scientific">Mucilaginibacter limnophilus</name>
    <dbReference type="NCBI Taxonomy" id="1932778"/>
    <lineage>
        <taxon>Bacteria</taxon>
        <taxon>Pseudomonadati</taxon>
        <taxon>Bacteroidota</taxon>
        <taxon>Sphingobacteriia</taxon>
        <taxon>Sphingobacteriales</taxon>
        <taxon>Sphingobacteriaceae</taxon>
        <taxon>Mucilaginibacter</taxon>
    </lineage>
</organism>
<dbReference type="RefSeq" id="WP_127705892.1">
    <property type="nucleotide sequence ID" value="NZ_SACK01000006.1"/>
</dbReference>
<evidence type="ECO:0000256" key="2">
    <source>
        <dbReference type="ARBA" id="ARBA00022741"/>
    </source>
</evidence>
<comment type="caution">
    <text evidence="5">The sequence shown here is derived from an EMBL/GenBank/DDBJ whole genome shotgun (WGS) entry which is preliminary data.</text>
</comment>
<feature type="domain" description="ABC transporter" evidence="4">
    <location>
        <begin position="7"/>
        <end position="243"/>
    </location>
</feature>
<dbReference type="GO" id="GO:0005524">
    <property type="term" value="F:ATP binding"/>
    <property type="evidence" value="ECO:0007669"/>
    <property type="project" value="UniProtKB-KW"/>
</dbReference>
<proteinExistence type="predicted"/>
<dbReference type="PANTHER" id="PTHR42781">
    <property type="entry name" value="SPERMIDINE/PUTRESCINE IMPORT ATP-BINDING PROTEIN POTA"/>
    <property type="match status" value="1"/>
</dbReference>
<dbReference type="InterPro" id="IPR027417">
    <property type="entry name" value="P-loop_NTPase"/>
</dbReference>
<dbReference type="InterPro" id="IPR003439">
    <property type="entry name" value="ABC_transporter-like_ATP-bd"/>
</dbReference>
<keyword evidence="6" id="KW-1185">Reference proteome</keyword>